<keyword evidence="7" id="KW-1185">Reference proteome</keyword>
<evidence type="ECO:0000313" key="6">
    <source>
        <dbReference type="EMBL" id="MBE9029580.1"/>
    </source>
</evidence>
<comment type="similarity">
    <text evidence="4">Belongs to the carotenoid/retinoid oxidoreductase family.</text>
</comment>
<evidence type="ECO:0000256" key="3">
    <source>
        <dbReference type="ARBA" id="ARBA00023002"/>
    </source>
</evidence>
<feature type="domain" description="Amine oxidase" evidence="5">
    <location>
        <begin position="13"/>
        <end position="486"/>
    </location>
</feature>
<dbReference type="AlphaFoldDB" id="A0A928VJP2"/>
<protein>
    <submittedName>
        <fullName evidence="6">Phytoene desaturase</fullName>
    </submittedName>
</protein>
<keyword evidence="3 4" id="KW-0560">Oxidoreductase</keyword>
<comment type="caution">
    <text evidence="6">The sequence shown here is derived from an EMBL/GenBank/DDBJ whole genome shotgun (WGS) entry which is preliminary data.</text>
</comment>
<dbReference type="InterPro" id="IPR036188">
    <property type="entry name" value="FAD/NAD-bd_sf"/>
</dbReference>
<dbReference type="GO" id="GO:0016117">
    <property type="term" value="P:carotenoid biosynthetic process"/>
    <property type="evidence" value="ECO:0007669"/>
    <property type="project" value="UniProtKB-KW"/>
</dbReference>
<organism evidence="6 7">
    <name type="scientific">Romeriopsis navalis LEGE 11480</name>
    <dbReference type="NCBI Taxonomy" id="2777977"/>
    <lineage>
        <taxon>Bacteria</taxon>
        <taxon>Bacillati</taxon>
        <taxon>Cyanobacteriota</taxon>
        <taxon>Cyanophyceae</taxon>
        <taxon>Leptolyngbyales</taxon>
        <taxon>Leptolyngbyaceae</taxon>
        <taxon>Romeriopsis</taxon>
        <taxon>Romeriopsis navalis</taxon>
    </lineage>
</organism>
<dbReference type="InterPro" id="IPR014105">
    <property type="entry name" value="Carotenoid/retinoid_OxRdtase"/>
</dbReference>
<dbReference type="RefSeq" id="WP_264324397.1">
    <property type="nucleotide sequence ID" value="NZ_JADEXQ010000018.1"/>
</dbReference>
<dbReference type="SUPFAM" id="SSF51905">
    <property type="entry name" value="FAD/NAD(P)-binding domain"/>
    <property type="match status" value="1"/>
</dbReference>
<dbReference type="EMBL" id="JADEXQ010000018">
    <property type="protein sequence ID" value="MBE9029580.1"/>
    <property type="molecule type" value="Genomic_DNA"/>
</dbReference>
<evidence type="ECO:0000256" key="2">
    <source>
        <dbReference type="ARBA" id="ARBA00022746"/>
    </source>
</evidence>
<accession>A0A928VJP2</accession>
<dbReference type="NCBIfam" id="TIGR02734">
    <property type="entry name" value="crtI_fam"/>
    <property type="match status" value="1"/>
</dbReference>
<proteinExistence type="inferred from homology"/>
<dbReference type="GO" id="GO:0016491">
    <property type="term" value="F:oxidoreductase activity"/>
    <property type="evidence" value="ECO:0007669"/>
    <property type="project" value="UniProtKB-KW"/>
</dbReference>
<dbReference type="Pfam" id="PF01593">
    <property type="entry name" value="Amino_oxidase"/>
    <property type="match status" value="1"/>
</dbReference>
<dbReference type="PANTHER" id="PTHR43734">
    <property type="entry name" value="PHYTOENE DESATURASE"/>
    <property type="match status" value="1"/>
</dbReference>
<dbReference type="Proteomes" id="UP000625316">
    <property type="component" value="Unassembled WGS sequence"/>
</dbReference>
<keyword evidence="2 4" id="KW-0125">Carotenoid biosynthesis</keyword>
<evidence type="ECO:0000256" key="1">
    <source>
        <dbReference type="ARBA" id="ARBA00004829"/>
    </source>
</evidence>
<name>A0A928VJP2_9CYAN</name>
<reference evidence="6" key="1">
    <citation type="submission" date="2020-10" db="EMBL/GenBank/DDBJ databases">
        <authorList>
            <person name="Castelo-Branco R."/>
            <person name="Eusebio N."/>
            <person name="Adriana R."/>
            <person name="Vieira A."/>
            <person name="Brugerolle De Fraissinette N."/>
            <person name="Rezende De Castro R."/>
            <person name="Schneider M.P."/>
            <person name="Vasconcelos V."/>
            <person name="Leao P.N."/>
        </authorList>
    </citation>
    <scope>NUCLEOTIDE SEQUENCE</scope>
    <source>
        <strain evidence="6">LEGE 11480</strain>
    </source>
</reference>
<dbReference type="InterPro" id="IPR002937">
    <property type="entry name" value="Amino_oxidase"/>
</dbReference>
<gene>
    <name evidence="6" type="primary">crtI</name>
    <name evidence="6" type="ORF">IQ266_07540</name>
</gene>
<sequence length="496" mass="55750">MSQLVAIVGLGPGGLATALRLLGQGCEVEIFEAADRVGGRMRGLQDGAYHFDTGPTILQMPQLYEDLFASAGLNRADYIEFQRVDPYTRLRFWDDTWLDLTTDRDALKQQIGEWRSDLPEAFDQWVKRLERMYELGYEPYLSQPARSLLGYARLDEIPAFLSFKPWESLYQHFWKAFGDDRLVYALSYPAKYLGMHPTLSASVFSLIPYLELAYGVWHPKGGFRALAQALGRAIEDKGGKIHLNSPVRQVLLKGDKAVGIELEDGRQIAADAVVVNADFAQAVQSIVPESHRGKYTKAFFDKKQFSCSTFMLHLGLDKQYDVPHHQIYLSEHVRRKDKPFVDDSALDETDPPFYVCYPGATETSAAPAGHSTLYVLVPIPHTGHGVNWSEQQQSYRDFVVQQLALLGFEDLEQHIVTESLHTADTWQDDYFVHLGAVFNLSHTWLQMGPMRPPIRSEKVESLYWVGGAVHPGSGLMTILEAAKNTAKFVAADLTGC</sequence>
<dbReference type="PANTHER" id="PTHR43734:SF1">
    <property type="entry name" value="PHYTOENE DESATURASE"/>
    <property type="match status" value="1"/>
</dbReference>
<dbReference type="Gene3D" id="3.50.50.60">
    <property type="entry name" value="FAD/NAD(P)-binding domain"/>
    <property type="match status" value="2"/>
</dbReference>
<comment type="pathway">
    <text evidence="1 4">Carotenoid biosynthesis.</text>
</comment>
<evidence type="ECO:0000256" key="4">
    <source>
        <dbReference type="RuleBase" id="RU362075"/>
    </source>
</evidence>
<evidence type="ECO:0000313" key="7">
    <source>
        <dbReference type="Proteomes" id="UP000625316"/>
    </source>
</evidence>
<dbReference type="PRINTS" id="PR00419">
    <property type="entry name" value="ADXRDTASE"/>
</dbReference>
<evidence type="ECO:0000259" key="5">
    <source>
        <dbReference type="Pfam" id="PF01593"/>
    </source>
</evidence>